<dbReference type="EMBL" id="CP106738">
    <property type="protein sequence ID" value="UXX83899.1"/>
    <property type="molecule type" value="Genomic_DNA"/>
</dbReference>
<dbReference type="RefSeq" id="WP_165191984.1">
    <property type="nucleotide sequence ID" value="NZ_CP106738.1"/>
</dbReference>
<organism evidence="2 3">
    <name type="scientific">Roseovarius pelagicus</name>
    <dbReference type="NCBI Taxonomy" id="2980108"/>
    <lineage>
        <taxon>Bacteria</taxon>
        <taxon>Pseudomonadati</taxon>
        <taxon>Pseudomonadota</taxon>
        <taxon>Alphaproteobacteria</taxon>
        <taxon>Rhodobacterales</taxon>
        <taxon>Roseobacteraceae</taxon>
        <taxon>Roseovarius</taxon>
    </lineage>
</organism>
<dbReference type="Proteomes" id="UP001064087">
    <property type="component" value="Chromosome"/>
</dbReference>
<dbReference type="InterPro" id="IPR025989">
    <property type="entry name" value="Virulence_F_dom"/>
</dbReference>
<name>A0ABY6DCZ1_9RHOB</name>
<reference evidence="2" key="1">
    <citation type="submission" date="2022-10" db="EMBL/GenBank/DDBJ databases">
        <title>Roseovarius pelagicus sp. nov., isolated from Arctic seawater.</title>
        <authorList>
            <person name="Hong Y.W."/>
            <person name="Hwang C.Y."/>
        </authorList>
    </citation>
    <scope>NUCLEOTIDE SEQUENCE</scope>
    <source>
        <strain evidence="2">HL-MP18</strain>
    </source>
</reference>
<keyword evidence="3" id="KW-1185">Reference proteome</keyword>
<accession>A0ABY6DCZ1</accession>
<proteinExistence type="predicted"/>
<dbReference type="Pfam" id="PF13769">
    <property type="entry name" value="Virulence_fact"/>
    <property type="match status" value="1"/>
</dbReference>
<feature type="domain" description="Virulence factor" evidence="1">
    <location>
        <begin position="7"/>
        <end position="92"/>
    </location>
</feature>
<gene>
    <name evidence="2" type="ORF">N7U68_04360</name>
</gene>
<protein>
    <submittedName>
        <fullName evidence="2">Virulence factor</fullName>
    </submittedName>
</protein>
<evidence type="ECO:0000259" key="1">
    <source>
        <dbReference type="Pfam" id="PF13769"/>
    </source>
</evidence>
<sequence>MADVIIVYWRDIPAQVIVGKGRRGEKRQLPERFEQAIDRAAMKTGAGSTDDYLAEWRKAAPYSVDGDDAAVADAETARLDQEYDKDRIKALIANNGWEPTNQSADHTA</sequence>
<evidence type="ECO:0000313" key="2">
    <source>
        <dbReference type="EMBL" id="UXX83899.1"/>
    </source>
</evidence>
<evidence type="ECO:0000313" key="3">
    <source>
        <dbReference type="Proteomes" id="UP001064087"/>
    </source>
</evidence>